<keyword evidence="2" id="KW-1185">Reference proteome</keyword>
<sequence>MAFNIINAGDRGLADIVMENFRYAGRMGWQSLYGLDNFGNYQLQDLGDLSHPFGDVYLKDTAQIFVGGIPFAGGGGGEEGFPMEIQVTAEPENLDARLNIKTTDIVYPMTAKYHIEWGDGSEEDVELNTNSTGLITHSYDEAGNYTAKIKKPTYELNLNQVIYGVVIDEGNSNPETSVIYIDDATGMQPANVSAAAKAAWDATPLFNQIKPCVFKAGAVNYYLNPNDFTKKVDGSAADISSGNDGDVMIEIPKIGLKISKENGNAVVIKLTTALNDPNFHYYAHTRYTEGDRDKLYIGAYKGYVSGGKLFSLSAKTPTTSTTLGTFRGYAGAKGTGYDQISFYARTLLQALYFLRYKNLNSQVALGQGYCGGSSAQTTGATNQAGMDYGTTSTTSRVKFLGVEDMWGNVWEFLDGVYINSGVLTTAFSGFNDGGSGYTNRGITVSGSSSGSYITKVAGTSEGGFLPTAVSGSSSTYYTDGSWTSNVNPIAGGSYSNGSLAGLLAWDSTNAASGSYANIGARLMFL</sequence>
<protein>
    <submittedName>
        <fullName evidence="1">Phage-related protein</fullName>
    </submittedName>
</protein>
<dbReference type="Gene3D" id="3.90.1580.10">
    <property type="entry name" value="paralog of FGE (formylglycine-generating enzyme)"/>
    <property type="match status" value="1"/>
</dbReference>
<evidence type="ECO:0000313" key="2">
    <source>
        <dbReference type="Proteomes" id="UP000269352"/>
    </source>
</evidence>
<name>A0A388TCL1_TERA1</name>
<gene>
    <name evidence="1" type="ORF">NO1_1729</name>
</gene>
<evidence type="ECO:0000313" key="1">
    <source>
        <dbReference type="EMBL" id="GBR74578.1"/>
    </source>
</evidence>
<dbReference type="EMBL" id="BGZN01000056">
    <property type="protein sequence ID" value="GBR74578.1"/>
    <property type="molecule type" value="Genomic_DNA"/>
</dbReference>
<organism evidence="1 2">
    <name type="scientific">Termititenax aidoneus</name>
    <dbReference type="NCBI Taxonomy" id="2218524"/>
    <lineage>
        <taxon>Bacteria</taxon>
        <taxon>Bacillati</taxon>
        <taxon>Candidatus Margulisiibacteriota</taxon>
        <taxon>Candidatus Termititenacia</taxon>
        <taxon>Candidatus Termititenacales</taxon>
        <taxon>Candidatus Termititenacaceae</taxon>
        <taxon>Candidatus Termititenax</taxon>
    </lineage>
</organism>
<proteinExistence type="predicted"/>
<dbReference type="Gene3D" id="2.60.40.10">
    <property type="entry name" value="Immunoglobulins"/>
    <property type="match status" value="1"/>
</dbReference>
<comment type="caution">
    <text evidence="1">The sequence shown here is derived from an EMBL/GenBank/DDBJ whole genome shotgun (WGS) entry which is preliminary data.</text>
</comment>
<accession>A0A388TCL1</accession>
<dbReference type="InterPro" id="IPR013783">
    <property type="entry name" value="Ig-like_fold"/>
</dbReference>
<reference evidence="1 2" key="1">
    <citation type="journal article" date="2019" name="ISME J.">
        <title>Genome analyses of uncultured TG2/ZB3 bacteria in 'Margulisbacteria' specifically attached to ectosymbiotic spirochetes of protists in the termite gut.</title>
        <authorList>
            <person name="Utami Y.D."/>
            <person name="Kuwahara H."/>
            <person name="Igai K."/>
            <person name="Murakami T."/>
            <person name="Sugaya K."/>
            <person name="Morikawa T."/>
            <person name="Nagura Y."/>
            <person name="Yuki M."/>
            <person name="Deevong P."/>
            <person name="Inoue T."/>
            <person name="Kihara K."/>
            <person name="Lo N."/>
            <person name="Yamada A."/>
            <person name="Ohkuma M."/>
            <person name="Hongoh Y."/>
        </authorList>
    </citation>
    <scope>NUCLEOTIDE SEQUENCE [LARGE SCALE GENOMIC DNA]</scope>
    <source>
        <strain evidence="1">NkOx7-01</strain>
    </source>
</reference>
<dbReference type="Proteomes" id="UP000269352">
    <property type="component" value="Unassembled WGS sequence"/>
</dbReference>
<dbReference type="AlphaFoldDB" id="A0A388TCL1"/>
<dbReference type="InterPro" id="IPR042095">
    <property type="entry name" value="SUMF_sf"/>
</dbReference>